<dbReference type="Pfam" id="PF04883">
    <property type="entry name" value="HK97-gp10_like"/>
    <property type="match status" value="1"/>
</dbReference>
<dbReference type="NCBIfam" id="TIGR01725">
    <property type="entry name" value="phge_HK97_gp10"/>
    <property type="match status" value="1"/>
</dbReference>
<reference evidence="1 2" key="1">
    <citation type="submission" date="2017-02" db="EMBL/GenBank/DDBJ databases">
        <authorList>
            <person name="Peterson S.W."/>
        </authorList>
    </citation>
    <scope>NUCLEOTIDE SEQUENCE [LARGE SCALE GENOMIC DNA]</scope>
    <source>
        <strain evidence="1 2">P15</strain>
    </source>
</reference>
<proteinExistence type="predicted"/>
<dbReference type="AlphaFoldDB" id="A0A1T5JBQ4"/>
<dbReference type="OrthoDB" id="6039076at2"/>
<keyword evidence="2" id="KW-1185">Reference proteome</keyword>
<evidence type="ECO:0000313" key="2">
    <source>
        <dbReference type="Proteomes" id="UP000190341"/>
    </source>
</evidence>
<dbReference type="RefSeq" id="WP_079723065.1">
    <property type="nucleotide sequence ID" value="NZ_BMCL01000003.1"/>
</dbReference>
<dbReference type="InterPro" id="IPR010064">
    <property type="entry name" value="HK97-gp10_tail"/>
</dbReference>
<dbReference type="Proteomes" id="UP000190341">
    <property type="component" value="Unassembled WGS sequence"/>
</dbReference>
<gene>
    <name evidence="1" type="ORF">SAMN06296058_0686</name>
</gene>
<protein>
    <submittedName>
        <fullName evidence="1">Phage protein, HK97 gp10 family</fullName>
    </submittedName>
</protein>
<evidence type="ECO:0000313" key="1">
    <source>
        <dbReference type="EMBL" id="SKC48819.1"/>
    </source>
</evidence>
<name>A0A1T5JBQ4_9GAMM</name>
<dbReference type="STRING" id="428993.SAMN06296058_0686"/>
<sequence>MDSSRPVQGLDGLLDAMRQLPAEIVSKNGGPARVALARGARRVRDEVRANAPERSGFLKKQIVTLRSPRPQAYGGSELYSVGVRGGARAKYANTKRNRRKGRVGKTYEKPSNAFYWRFQEFGVPSRNIQPLAFFRRAIRKLADPVIDQFAADLRKALDRIARKLRRA</sequence>
<accession>A0A1T5JBQ4</accession>
<organism evidence="1 2">
    <name type="scientific">Pseudoxanthomonas indica</name>
    <dbReference type="NCBI Taxonomy" id="428993"/>
    <lineage>
        <taxon>Bacteria</taxon>
        <taxon>Pseudomonadati</taxon>
        <taxon>Pseudomonadota</taxon>
        <taxon>Gammaproteobacteria</taxon>
        <taxon>Lysobacterales</taxon>
        <taxon>Lysobacteraceae</taxon>
        <taxon>Pseudoxanthomonas</taxon>
    </lineage>
</organism>
<dbReference type="EMBL" id="FUZV01000001">
    <property type="protein sequence ID" value="SKC48819.1"/>
    <property type="molecule type" value="Genomic_DNA"/>
</dbReference>